<feature type="transmembrane region" description="Helical" evidence="1">
    <location>
        <begin position="114"/>
        <end position="133"/>
    </location>
</feature>
<dbReference type="Pfam" id="PF11127">
    <property type="entry name" value="YgaP-like_TM"/>
    <property type="match status" value="1"/>
</dbReference>
<dbReference type="InterPro" id="IPR001763">
    <property type="entry name" value="Rhodanese-like_dom"/>
</dbReference>
<dbReference type="Proteomes" id="UP000245086">
    <property type="component" value="Unassembled WGS sequence"/>
</dbReference>
<accession>A0A2P2E9U4</accession>
<reference evidence="3 4" key="1">
    <citation type="journal article" date="2018" name="Genome Announc.">
        <title>Draft Genome Sequence of "Candidatus Phycosocius bacilliformis," an Alphaproteobacterial Ectosymbiont of the Hydrocarbon-Producing Green Alga Botryococcus braunii.</title>
        <authorList>
            <person name="Tanabe Y."/>
            <person name="Yamaguchi H."/>
            <person name="Watanabe M.M."/>
        </authorList>
    </citation>
    <scope>NUCLEOTIDE SEQUENCE [LARGE SCALE GENOMIC DNA]</scope>
    <source>
        <strain evidence="3 4">BOTRYCO-2</strain>
    </source>
</reference>
<evidence type="ECO:0000313" key="4">
    <source>
        <dbReference type="Proteomes" id="UP000245086"/>
    </source>
</evidence>
<organism evidence="3 4">
    <name type="scientific">Candidatus Phycosocius bacilliformis</name>
    <dbReference type="NCBI Taxonomy" id="1445552"/>
    <lineage>
        <taxon>Bacteria</taxon>
        <taxon>Pseudomonadati</taxon>
        <taxon>Pseudomonadota</taxon>
        <taxon>Alphaproteobacteria</taxon>
        <taxon>Caulobacterales</taxon>
        <taxon>Caulobacterales incertae sedis</taxon>
        <taxon>Candidatus Phycosocius</taxon>
    </lineage>
</organism>
<protein>
    <submittedName>
        <fullName evidence="3">Inner membrane protein YgaP</fullName>
    </submittedName>
</protein>
<evidence type="ECO:0000259" key="2">
    <source>
        <dbReference type="PROSITE" id="PS50206"/>
    </source>
</evidence>
<feature type="transmembrane region" description="Helical" evidence="1">
    <location>
        <begin position="139"/>
        <end position="163"/>
    </location>
</feature>
<dbReference type="AlphaFoldDB" id="A0A2P2E9U4"/>
<feature type="domain" description="Rhodanese" evidence="2">
    <location>
        <begin position="15"/>
        <end position="102"/>
    </location>
</feature>
<dbReference type="PANTHER" id="PTHR44086">
    <property type="entry name" value="THIOSULFATE SULFURTRANSFERASE RDL2, MITOCHONDRIAL-RELATED"/>
    <property type="match status" value="1"/>
</dbReference>
<dbReference type="SUPFAM" id="SSF52821">
    <property type="entry name" value="Rhodanese/Cell cycle control phosphatase"/>
    <property type="match status" value="1"/>
</dbReference>
<gene>
    <name evidence="3" type="primary">ygaP</name>
    <name evidence="3" type="ORF">PbB2_01474</name>
</gene>
<keyword evidence="1" id="KW-0812">Transmembrane</keyword>
<evidence type="ECO:0000256" key="1">
    <source>
        <dbReference type="SAM" id="Phobius"/>
    </source>
</evidence>
<comment type="caution">
    <text evidence="3">The sequence shown here is derived from an EMBL/GenBank/DDBJ whole genome shotgun (WGS) entry which is preliminary data.</text>
</comment>
<sequence length="179" mass="18798">MTLKTISIEEAKALLAQGARLVDIREADETARERIAAAKSVPLSSLGSSLPLAGDQAVIFHCKAGNRTATNAHRLAAATSCEAYILEGGIEAWKAAGLPVQKDHKQPIEIMRQVQITAGSLVLLGIILGTWVHPGFYGLSAFIGAGLTFAGTTGWCGMAKLLALMPWNRPQPAAVLKAG</sequence>
<dbReference type="SMART" id="SM00450">
    <property type="entry name" value="RHOD"/>
    <property type="match status" value="1"/>
</dbReference>
<dbReference type="InterPro" id="IPR036873">
    <property type="entry name" value="Rhodanese-like_dom_sf"/>
</dbReference>
<dbReference type="GO" id="GO:0004792">
    <property type="term" value="F:thiosulfate-cyanide sulfurtransferase activity"/>
    <property type="evidence" value="ECO:0007669"/>
    <property type="project" value="TreeGrafter"/>
</dbReference>
<keyword evidence="4" id="KW-1185">Reference proteome</keyword>
<name>A0A2P2E9U4_9PROT</name>
<dbReference type="EMBL" id="BFBR01000004">
    <property type="protein sequence ID" value="GBF57804.1"/>
    <property type="molecule type" value="Genomic_DNA"/>
</dbReference>
<dbReference type="Gene3D" id="6.10.140.1340">
    <property type="match status" value="1"/>
</dbReference>
<dbReference type="PANTHER" id="PTHR44086:SF10">
    <property type="entry name" value="THIOSULFATE SULFURTRANSFERASE_RHODANESE-LIKE DOMAIN-CONTAINING PROTEIN 3"/>
    <property type="match status" value="1"/>
</dbReference>
<dbReference type="RefSeq" id="WP_108984687.1">
    <property type="nucleotide sequence ID" value="NZ_BFBR01000004.1"/>
</dbReference>
<keyword evidence="1" id="KW-1133">Transmembrane helix</keyword>
<dbReference type="PROSITE" id="PS50206">
    <property type="entry name" value="RHODANESE_3"/>
    <property type="match status" value="1"/>
</dbReference>
<dbReference type="InterPro" id="IPR021309">
    <property type="entry name" value="YgaP-like_TM"/>
</dbReference>
<evidence type="ECO:0000313" key="3">
    <source>
        <dbReference type="EMBL" id="GBF57804.1"/>
    </source>
</evidence>
<dbReference type="Gene3D" id="3.40.250.10">
    <property type="entry name" value="Rhodanese-like domain"/>
    <property type="match status" value="1"/>
</dbReference>
<dbReference type="OrthoDB" id="9807812at2"/>
<keyword evidence="1" id="KW-0472">Membrane</keyword>
<proteinExistence type="predicted"/>
<dbReference type="Pfam" id="PF00581">
    <property type="entry name" value="Rhodanese"/>
    <property type="match status" value="1"/>
</dbReference>